<dbReference type="STRING" id="943830.A4A58_11570"/>
<dbReference type="GO" id="GO:0003700">
    <property type="term" value="F:DNA-binding transcription factor activity"/>
    <property type="evidence" value="ECO:0007669"/>
    <property type="project" value="InterPro"/>
</dbReference>
<dbReference type="InterPro" id="IPR036388">
    <property type="entry name" value="WH-like_DNA-bd_sf"/>
</dbReference>
<keyword evidence="1" id="KW-0805">Transcription regulation</keyword>
<dbReference type="SMART" id="SM00345">
    <property type="entry name" value="HTH_GNTR"/>
    <property type="match status" value="1"/>
</dbReference>
<keyword evidence="3" id="KW-0804">Transcription</keyword>
<dbReference type="SUPFAM" id="SSF46785">
    <property type="entry name" value="Winged helix' DNA-binding domain"/>
    <property type="match status" value="1"/>
</dbReference>
<gene>
    <name evidence="5" type="ORF">A4A58_11570</name>
</gene>
<dbReference type="PANTHER" id="PTHR43537:SF20">
    <property type="entry name" value="HTH-TYPE TRANSCRIPTIONAL REPRESSOR GLAR"/>
    <property type="match status" value="1"/>
</dbReference>
<dbReference type="InterPro" id="IPR008920">
    <property type="entry name" value="TF_FadR/GntR_C"/>
</dbReference>
<name>A0A163Y3V1_9BRAD</name>
<dbReference type="InterPro" id="IPR036390">
    <property type="entry name" value="WH_DNA-bd_sf"/>
</dbReference>
<dbReference type="PANTHER" id="PTHR43537">
    <property type="entry name" value="TRANSCRIPTIONAL REGULATOR, GNTR FAMILY"/>
    <property type="match status" value="1"/>
</dbReference>
<evidence type="ECO:0000259" key="4">
    <source>
        <dbReference type="PROSITE" id="PS50949"/>
    </source>
</evidence>
<sequence>MTASAVKSRKEFGKTLAVDITHRLRQDIVACRLKPGEPLKFDALKLAFGASFTTLREALTSLTADGLVVAEEQRGFRVAPVTSDDLIDITQTRILIEIELLSRSIANGGDDWEIAVMSTLHRLGRIEERLPGNHVENPEWQIAHRQFHEALVSCGRSPTLLGIRTSLFERAERYRNLSAMFRPQPRDKVGEHRAIMQAAIARDTNLATSLIDQHIRSTSDNVVKYASHLLTES</sequence>
<dbReference type="InterPro" id="IPR011711">
    <property type="entry name" value="GntR_C"/>
</dbReference>
<organism evidence="5 6">
    <name type="scientific">Tardiphaga robiniae</name>
    <dbReference type="NCBI Taxonomy" id="943830"/>
    <lineage>
        <taxon>Bacteria</taxon>
        <taxon>Pseudomonadati</taxon>
        <taxon>Pseudomonadota</taxon>
        <taxon>Alphaproteobacteria</taxon>
        <taxon>Hyphomicrobiales</taxon>
        <taxon>Nitrobacteraceae</taxon>
        <taxon>Tardiphaga</taxon>
    </lineage>
</organism>
<evidence type="ECO:0000256" key="2">
    <source>
        <dbReference type="ARBA" id="ARBA00023125"/>
    </source>
</evidence>
<feature type="domain" description="HTH gntR-type" evidence="4">
    <location>
        <begin position="14"/>
        <end position="81"/>
    </location>
</feature>
<protein>
    <submittedName>
        <fullName evidence="5">GntR family transcriptional regulator</fullName>
    </submittedName>
</protein>
<dbReference type="GO" id="GO:0003677">
    <property type="term" value="F:DNA binding"/>
    <property type="evidence" value="ECO:0007669"/>
    <property type="project" value="UniProtKB-KW"/>
</dbReference>
<dbReference type="Pfam" id="PF07729">
    <property type="entry name" value="FCD"/>
    <property type="match status" value="1"/>
</dbReference>
<dbReference type="AlphaFoldDB" id="A0A163Y3V1"/>
<evidence type="ECO:0000256" key="1">
    <source>
        <dbReference type="ARBA" id="ARBA00023015"/>
    </source>
</evidence>
<comment type="caution">
    <text evidence="5">The sequence shown here is derived from an EMBL/GenBank/DDBJ whole genome shotgun (WGS) entry which is preliminary data.</text>
</comment>
<dbReference type="PROSITE" id="PS50949">
    <property type="entry name" value="HTH_GNTR"/>
    <property type="match status" value="1"/>
</dbReference>
<dbReference type="SUPFAM" id="SSF48008">
    <property type="entry name" value="GntR ligand-binding domain-like"/>
    <property type="match status" value="1"/>
</dbReference>
<dbReference type="SMART" id="SM00895">
    <property type="entry name" value="FCD"/>
    <property type="match status" value="1"/>
</dbReference>
<accession>A0A163Y3V1</accession>
<dbReference type="EMBL" id="LVYV01000034">
    <property type="protein sequence ID" value="KZD21763.1"/>
    <property type="molecule type" value="Genomic_DNA"/>
</dbReference>
<reference evidence="5 6" key="1">
    <citation type="submission" date="2016-03" db="EMBL/GenBank/DDBJ databases">
        <title>Microsymbionts genomes from the relict species Vavilovia formosa (Stev.) Fed.</title>
        <authorList>
            <person name="Kopat V."/>
            <person name="Chirak E."/>
            <person name="Kimeklis A."/>
            <person name="Andronov E."/>
        </authorList>
    </citation>
    <scope>NUCLEOTIDE SEQUENCE [LARGE SCALE GENOMIC DNA]</scope>
    <source>
        <strain evidence="5 6">Vaf07</strain>
    </source>
</reference>
<keyword evidence="2" id="KW-0238">DNA-binding</keyword>
<evidence type="ECO:0000313" key="6">
    <source>
        <dbReference type="Proteomes" id="UP000076574"/>
    </source>
</evidence>
<keyword evidence="6" id="KW-1185">Reference proteome</keyword>
<dbReference type="Gene3D" id="1.10.10.10">
    <property type="entry name" value="Winged helix-like DNA-binding domain superfamily/Winged helix DNA-binding domain"/>
    <property type="match status" value="1"/>
</dbReference>
<dbReference type="Pfam" id="PF00392">
    <property type="entry name" value="GntR"/>
    <property type="match status" value="1"/>
</dbReference>
<dbReference type="OrthoDB" id="8680240at2"/>
<proteinExistence type="predicted"/>
<dbReference type="Gene3D" id="1.20.120.530">
    <property type="entry name" value="GntR ligand-binding domain-like"/>
    <property type="match status" value="1"/>
</dbReference>
<evidence type="ECO:0000256" key="3">
    <source>
        <dbReference type="ARBA" id="ARBA00023163"/>
    </source>
</evidence>
<evidence type="ECO:0000313" key="5">
    <source>
        <dbReference type="EMBL" id="KZD21763.1"/>
    </source>
</evidence>
<dbReference type="InterPro" id="IPR000524">
    <property type="entry name" value="Tscrpt_reg_HTH_GntR"/>
</dbReference>
<dbReference type="Proteomes" id="UP000076574">
    <property type="component" value="Unassembled WGS sequence"/>
</dbReference>